<dbReference type="OrthoDB" id="167975at2759"/>
<name>A0A225W112_9STRA</name>
<dbReference type="EMBL" id="NBNE01002411">
    <property type="protein sequence ID" value="OWZ10550.1"/>
    <property type="molecule type" value="Genomic_DNA"/>
</dbReference>
<gene>
    <name evidence="1" type="ORF">PHMEG_00016589</name>
</gene>
<evidence type="ECO:0000313" key="2">
    <source>
        <dbReference type="Proteomes" id="UP000198211"/>
    </source>
</evidence>
<comment type="caution">
    <text evidence="1">The sequence shown here is derived from an EMBL/GenBank/DDBJ whole genome shotgun (WGS) entry which is preliminary data.</text>
</comment>
<organism evidence="1 2">
    <name type="scientific">Phytophthora megakarya</name>
    <dbReference type="NCBI Taxonomy" id="4795"/>
    <lineage>
        <taxon>Eukaryota</taxon>
        <taxon>Sar</taxon>
        <taxon>Stramenopiles</taxon>
        <taxon>Oomycota</taxon>
        <taxon>Peronosporomycetes</taxon>
        <taxon>Peronosporales</taxon>
        <taxon>Peronosporaceae</taxon>
        <taxon>Phytophthora</taxon>
    </lineage>
</organism>
<reference evidence="2" key="1">
    <citation type="submission" date="2017-03" db="EMBL/GenBank/DDBJ databases">
        <title>Phytopthora megakarya and P. palmivora, two closely related causual agents of cacao black pod achieved similar genome size and gene model numbers by different mechanisms.</title>
        <authorList>
            <person name="Ali S."/>
            <person name="Shao J."/>
            <person name="Larry D.J."/>
            <person name="Kronmiller B."/>
            <person name="Shen D."/>
            <person name="Strem M.D."/>
            <person name="Melnick R.L."/>
            <person name="Guiltinan M.J."/>
            <person name="Tyler B.M."/>
            <person name="Meinhardt L.W."/>
            <person name="Bailey B.A."/>
        </authorList>
    </citation>
    <scope>NUCLEOTIDE SEQUENCE [LARGE SCALE GENOMIC DNA]</scope>
    <source>
        <strain evidence="2">zdho120</strain>
    </source>
</reference>
<keyword evidence="2" id="KW-1185">Reference proteome</keyword>
<proteinExistence type="predicted"/>
<accession>A0A225W112</accession>
<dbReference type="Proteomes" id="UP000198211">
    <property type="component" value="Unassembled WGS sequence"/>
</dbReference>
<dbReference type="AlphaFoldDB" id="A0A225W112"/>
<sequence>MFFAIYLWKCRGKKPGRKNYYSTIGTKLSCIIWYRRQFAGIELEHTLQLKVMHHGIKRPSDPIMKKQEVTPAFPGFSAGHLTLTSHANLYFRVSRQQENQIGVLSTHKECFFADSEGKQIDVKRATAVTIGLSGANNDQYGRGVRCTSQVIILCALAER</sequence>
<dbReference type="STRING" id="4795.A0A225W112"/>
<evidence type="ECO:0000313" key="1">
    <source>
        <dbReference type="EMBL" id="OWZ10550.1"/>
    </source>
</evidence>
<protein>
    <submittedName>
        <fullName evidence="1">Uncharacterized protein</fullName>
    </submittedName>
</protein>